<keyword evidence="1" id="KW-0472">Membrane</keyword>
<dbReference type="RefSeq" id="WP_204596186.1">
    <property type="nucleotide sequence ID" value="NZ_JAFBDA010000023.1"/>
</dbReference>
<organism evidence="2 3">
    <name type="scientific">Clostridium sardiniense</name>
    <name type="common">Clostridium absonum</name>
    <dbReference type="NCBI Taxonomy" id="29369"/>
    <lineage>
        <taxon>Bacteria</taxon>
        <taxon>Bacillati</taxon>
        <taxon>Bacillota</taxon>
        <taxon>Clostridia</taxon>
        <taxon>Eubacteriales</taxon>
        <taxon>Clostridiaceae</taxon>
        <taxon>Clostridium</taxon>
    </lineage>
</organism>
<feature type="transmembrane region" description="Helical" evidence="1">
    <location>
        <begin position="47"/>
        <end position="68"/>
    </location>
</feature>
<gene>
    <name evidence="2" type="ORF">K5V21_16860</name>
</gene>
<comment type="caution">
    <text evidence="2">The sequence shown here is derived from an EMBL/GenBank/DDBJ whole genome shotgun (WGS) entry which is preliminary data.</text>
</comment>
<keyword evidence="1" id="KW-1133">Transmembrane helix</keyword>
<name>A0ABS7L213_CLOSR</name>
<keyword evidence="3" id="KW-1185">Reference proteome</keyword>
<accession>A0ABS7L213</accession>
<reference evidence="2 3" key="1">
    <citation type="journal article" date="2021" name="Cell Host Microbe">
        <title>in vivo commensal control of Clostridioides difficile virulence.</title>
        <authorList>
            <person name="Girinathan B.P."/>
            <person name="Dibenedetto N."/>
            <person name="Worley J.N."/>
            <person name="Peltier J."/>
            <person name="Arrieta-Ortiz M.L."/>
            <person name="Rupa Christinal Immanuel S."/>
            <person name="Lavin R."/>
            <person name="Delaney M.L."/>
            <person name="Cummins C."/>
            <person name="Hoffmann M."/>
            <person name="Luo Y."/>
            <person name="Gonzalez-Escalona N."/>
            <person name="Allard M."/>
            <person name="Onderdonk A.B."/>
            <person name="Gerber G.K."/>
            <person name="Sonenshein A.L."/>
            <person name="Baliga N."/>
            <person name="Dupuy B."/>
            <person name="Bry L."/>
        </authorList>
    </citation>
    <scope>NUCLEOTIDE SEQUENCE [LARGE SCALE GENOMIC DNA]</scope>
    <source>
        <strain evidence="2 3">DSM 599</strain>
    </source>
</reference>
<dbReference type="Proteomes" id="UP001299068">
    <property type="component" value="Unassembled WGS sequence"/>
</dbReference>
<dbReference type="EMBL" id="JAIKTU010000017">
    <property type="protein sequence ID" value="MBY0757106.1"/>
    <property type="molecule type" value="Genomic_DNA"/>
</dbReference>
<evidence type="ECO:0000256" key="1">
    <source>
        <dbReference type="SAM" id="Phobius"/>
    </source>
</evidence>
<protein>
    <submittedName>
        <fullName evidence="2">Uncharacterized protein</fullName>
    </submittedName>
</protein>
<feature type="transmembrane region" description="Helical" evidence="1">
    <location>
        <begin position="21"/>
        <end position="41"/>
    </location>
</feature>
<keyword evidence="1" id="KW-0812">Transmembrane</keyword>
<sequence length="81" mass="9339">MSKEEALSKLSKEEVAIVFKHSALVTILCSAIYILLSFMEFELFSSIWIEILSAIVFFALQFTFLYLAKSLDKKLEELKQL</sequence>
<evidence type="ECO:0000313" key="3">
    <source>
        <dbReference type="Proteomes" id="UP001299068"/>
    </source>
</evidence>
<proteinExistence type="predicted"/>
<evidence type="ECO:0000313" key="2">
    <source>
        <dbReference type="EMBL" id="MBY0757106.1"/>
    </source>
</evidence>